<gene>
    <name evidence="2" type="ORF">Mucpa_2971</name>
</gene>
<dbReference type="EMBL" id="CM001403">
    <property type="protein sequence ID" value="EHQ27079.1"/>
    <property type="molecule type" value="Genomic_DNA"/>
</dbReference>
<feature type="transmembrane region" description="Helical" evidence="1">
    <location>
        <begin position="44"/>
        <end position="65"/>
    </location>
</feature>
<keyword evidence="3" id="KW-1185">Reference proteome</keyword>
<accession>H1YC01</accession>
<keyword evidence="1" id="KW-1133">Transmembrane helix</keyword>
<evidence type="ECO:0000313" key="2">
    <source>
        <dbReference type="EMBL" id="EHQ27079.1"/>
    </source>
</evidence>
<feature type="transmembrane region" description="Helical" evidence="1">
    <location>
        <begin position="12"/>
        <end position="32"/>
    </location>
</feature>
<dbReference type="STRING" id="714943.Mucpa_2971"/>
<dbReference type="Proteomes" id="UP000002774">
    <property type="component" value="Chromosome"/>
</dbReference>
<protein>
    <recommendedName>
        <fullName evidence="4">Transmembrane protein</fullName>
    </recommendedName>
</protein>
<organism evidence="2 3">
    <name type="scientific">Mucilaginibacter paludis DSM 18603</name>
    <dbReference type="NCBI Taxonomy" id="714943"/>
    <lineage>
        <taxon>Bacteria</taxon>
        <taxon>Pseudomonadati</taxon>
        <taxon>Bacteroidota</taxon>
        <taxon>Sphingobacteriia</taxon>
        <taxon>Sphingobacteriales</taxon>
        <taxon>Sphingobacteriaceae</taxon>
        <taxon>Mucilaginibacter</taxon>
    </lineage>
</organism>
<dbReference type="HOGENOM" id="CLU_1756806_0_0_10"/>
<evidence type="ECO:0000313" key="3">
    <source>
        <dbReference type="Proteomes" id="UP000002774"/>
    </source>
</evidence>
<dbReference type="AlphaFoldDB" id="H1YC01"/>
<feature type="transmembrane region" description="Helical" evidence="1">
    <location>
        <begin position="85"/>
        <end position="103"/>
    </location>
</feature>
<proteinExistence type="predicted"/>
<evidence type="ECO:0000256" key="1">
    <source>
        <dbReference type="SAM" id="Phobius"/>
    </source>
</evidence>
<name>H1YC01_9SPHI</name>
<keyword evidence="1" id="KW-0812">Transmembrane</keyword>
<dbReference type="RefSeq" id="WP_008507374.1">
    <property type="nucleotide sequence ID" value="NZ_CM001403.1"/>
</dbReference>
<reference evidence="2" key="1">
    <citation type="submission" date="2011-09" db="EMBL/GenBank/DDBJ databases">
        <title>The permanent draft genome of Mucilaginibacter paludis DSM 18603.</title>
        <authorList>
            <consortium name="US DOE Joint Genome Institute (JGI-PGF)"/>
            <person name="Lucas S."/>
            <person name="Han J."/>
            <person name="Lapidus A."/>
            <person name="Bruce D."/>
            <person name="Goodwin L."/>
            <person name="Pitluck S."/>
            <person name="Peters L."/>
            <person name="Kyrpides N."/>
            <person name="Mavromatis K."/>
            <person name="Ivanova N."/>
            <person name="Mikhailova N."/>
            <person name="Held B."/>
            <person name="Detter J.C."/>
            <person name="Tapia R."/>
            <person name="Han C."/>
            <person name="Land M."/>
            <person name="Hauser L."/>
            <person name="Markowitz V."/>
            <person name="Cheng J.-F."/>
            <person name="Hugenholtz P."/>
            <person name="Woyke T."/>
            <person name="Wu D."/>
            <person name="Tindall B."/>
            <person name="Brambilla E."/>
            <person name="Klenk H.-P."/>
            <person name="Eisen J.A."/>
        </authorList>
    </citation>
    <scope>NUCLEOTIDE SEQUENCE [LARGE SCALE GENOMIC DNA]</scope>
    <source>
        <strain evidence="2">DSM 18603</strain>
    </source>
</reference>
<feature type="transmembrane region" description="Helical" evidence="1">
    <location>
        <begin position="119"/>
        <end position="138"/>
    </location>
</feature>
<evidence type="ECO:0008006" key="4">
    <source>
        <dbReference type="Google" id="ProtNLM"/>
    </source>
</evidence>
<sequence length="148" mass="16747">MQTSNEASVKIKIVCVGLASRLLILASAAFLYNKGGFLNSTFKQFMYILLPVSIMYIAFFLKFIVKNLYGYPFAAKRVNKGYVGLGYYALWILNLAEFLVIIYKAESFATFPEMPIQDFFLYVSAIEITFGVMAGLYISELFSNNKQS</sequence>
<keyword evidence="1" id="KW-0472">Membrane</keyword>